<organism evidence="3 4">
    <name type="scientific">Bifidobacterium asteroides</name>
    <dbReference type="NCBI Taxonomy" id="1684"/>
    <lineage>
        <taxon>Bacteria</taxon>
        <taxon>Bacillati</taxon>
        <taxon>Actinomycetota</taxon>
        <taxon>Actinomycetes</taxon>
        <taxon>Bifidobacteriales</taxon>
        <taxon>Bifidobacteriaceae</taxon>
        <taxon>Bifidobacterium</taxon>
    </lineage>
</organism>
<dbReference type="Gene3D" id="3.30.930.10">
    <property type="entry name" value="Bira Bifunctional Protein, Domain 2"/>
    <property type="match status" value="1"/>
</dbReference>
<feature type="compositionally biased region" description="Polar residues" evidence="1">
    <location>
        <begin position="130"/>
        <end position="144"/>
    </location>
</feature>
<protein>
    <submittedName>
        <fullName evidence="3">Lipoate--protein ligase family protein</fullName>
    </submittedName>
</protein>
<dbReference type="InterPro" id="IPR045864">
    <property type="entry name" value="aa-tRNA-synth_II/BPL/LPL"/>
</dbReference>
<evidence type="ECO:0000313" key="3">
    <source>
        <dbReference type="EMBL" id="TSJ85315.1"/>
    </source>
</evidence>
<accession>A0A556R8U8</accession>
<evidence type="ECO:0000256" key="1">
    <source>
        <dbReference type="SAM" id="MobiDB-lite"/>
    </source>
</evidence>
<dbReference type="Pfam" id="PF21948">
    <property type="entry name" value="LplA-B_cat"/>
    <property type="match status" value="1"/>
</dbReference>
<dbReference type="PROSITE" id="PS51733">
    <property type="entry name" value="BPL_LPL_CATALYTIC"/>
    <property type="match status" value="1"/>
</dbReference>
<dbReference type="PANTHER" id="PTHR43679">
    <property type="entry name" value="OCTANOYLTRANSFERASE LIPM-RELATED"/>
    <property type="match status" value="1"/>
</dbReference>
<dbReference type="SUPFAM" id="SSF55681">
    <property type="entry name" value="Class II aaRS and biotin synthetases"/>
    <property type="match status" value="1"/>
</dbReference>
<evidence type="ECO:0000259" key="2">
    <source>
        <dbReference type="PROSITE" id="PS51733"/>
    </source>
</evidence>
<feature type="domain" description="BPL/LPL catalytic" evidence="2">
    <location>
        <begin position="188"/>
        <end position="385"/>
    </location>
</feature>
<dbReference type="InterPro" id="IPR050664">
    <property type="entry name" value="Octanoyltrans_LipM/LipL"/>
</dbReference>
<dbReference type="GO" id="GO:0016874">
    <property type="term" value="F:ligase activity"/>
    <property type="evidence" value="ECO:0007669"/>
    <property type="project" value="UniProtKB-KW"/>
</dbReference>
<keyword evidence="3" id="KW-0436">Ligase</keyword>
<dbReference type="PANTHER" id="PTHR43679:SF2">
    <property type="entry name" value="OCTANOYL-[GCVH]:PROTEIN N-OCTANOYLTRANSFERASE"/>
    <property type="match status" value="1"/>
</dbReference>
<dbReference type="Proteomes" id="UP000317536">
    <property type="component" value="Unassembled WGS sequence"/>
</dbReference>
<dbReference type="AlphaFoldDB" id="A0A556R8U8"/>
<evidence type="ECO:0000313" key="4">
    <source>
        <dbReference type="Proteomes" id="UP000317536"/>
    </source>
</evidence>
<comment type="caution">
    <text evidence="3">The sequence shown here is derived from an EMBL/GenBank/DDBJ whole genome shotgun (WGS) entry which is preliminary data.</text>
</comment>
<dbReference type="CDD" id="cd16443">
    <property type="entry name" value="LplA"/>
    <property type="match status" value="1"/>
</dbReference>
<dbReference type="Gene3D" id="3.30.390.50">
    <property type="entry name" value="CO dehydrogenase flavoprotein, C-terminal domain"/>
    <property type="match status" value="1"/>
</dbReference>
<name>A0A556R8U8_9BIFI</name>
<dbReference type="EMBL" id="VMHJ01000003">
    <property type="protein sequence ID" value="TSJ85315.1"/>
    <property type="molecule type" value="Genomic_DNA"/>
</dbReference>
<proteinExistence type="predicted"/>
<dbReference type="InterPro" id="IPR004143">
    <property type="entry name" value="BPL_LPL_catalytic"/>
</dbReference>
<feature type="region of interest" description="Disordered" evidence="1">
    <location>
        <begin position="124"/>
        <end position="151"/>
    </location>
</feature>
<reference evidence="3 4" key="1">
    <citation type="submission" date="2019-07" db="EMBL/GenBank/DDBJ databases">
        <title>Bifidobacterium asteroides genomes.</title>
        <authorList>
            <person name="Zheng H."/>
        </authorList>
    </citation>
    <scope>NUCLEOTIDE SEQUENCE [LARGE SCALE GENOMIC DNA]</scope>
    <source>
        <strain evidence="3 4">W8111</strain>
    </source>
</reference>
<sequence length="415" mass="45464">MGADGLNPACLRGVGKQRGGKLAAVTLTLGQGSDSRPVISSCRIDGDFFAEPAPSASQESGGVHGPVSRLESAICDLPLPLDPGLALERLDRVMAEGDGQRVVGVSPWSLVTALERALPDGLVIQRQGKSDQMPSVSDQTSSRRSQPDEAECRRRWSGLKLDLIRDSPRQPVMQMAMDQALNDAVAQGQLPPTLRIWNWSAPAVILGRFQSLSREVHVERARSLGFTVVRRCTGGGTMVIQPERAITYSLYLPLDFVKRTDLIDSYRICDYWLVRGLRMQGIQAGWQGMNDIASPRGKMGGAAQRRLPAGSYGPGGLLHHTTLSYSVDADLMAQVLNVDPEKFHDKAVTSVRSRVDPIDRQTSLSRQSLIDILLDTLPSLVEDLRISKPAPEVEQRARTLARQRYGREEWTAQIA</sequence>
<gene>
    <name evidence="3" type="ORF">FPK29_05965</name>
</gene>